<evidence type="ECO:0000313" key="2">
    <source>
        <dbReference type="EMBL" id="GIJ30808.1"/>
    </source>
</evidence>
<dbReference type="Proteomes" id="UP000653076">
    <property type="component" value="Unassembled WGS sequence"/>
</dbReference>
<keyword evidence="3" id="KW-1185">Reference proteome</keyword>
<protein>
    <submittedName>
        <fullName evidence="2">Uncharacterized protein</fullName>
    </submittedName>
</protein>
<feature type="compositionally biased region" description="Basic and acidic residues" evidence="1">
    <location>
        <begin position="97"/>
        <end position="112"/>
    </location>
</feature>
<feature type="region of interest" description="Disordered" evidence="1">
    <location>
        <begin position="85"/>
        <end position="112"/>
    </location>
</feature>
<sequence>MMHEVQVMGDEHFQAFHSGDSDCMKPTPAEGQIRQINEWRHHLDWITHQYNDFLTQMGEEYAYLEGAVSAIGLFKLSANRARRSGRAVQQRSAATDYAERNHDERHQVGRPAVRTERDRVADFWGIRVIYG</sequence>
<reference evidence="2 3" key="1">
    <citation type="submission" date="2021-01" db="EMBL/GenBank/DDBJ databases">
        <title>Whole genome shotgun sequence of Verrucosispora qiuiae NBRC 106684.</title>
        <authorList>
            <person name="Komaki H."/>
            <person name="Tamura T."/>
        </authorList>
    </citation>
    <scope>NUCLEOTIDE SEQUENCE [LARGE SCALE GENOMIC DNA]</scope>
    <source>
        <strain evidence="2 3">NBRC 106684</strain>
    </source>
</reference>
<dbReference type="EMBL" id="BOPC01000157">
    <property type="protein sequence ID" value="GIJ30808.1"/>
    <property type="molecule type" value="Genomic_DNA"/>
</dbReference>
<gene>
    <name evidence="2" type="ORF">Vqi01_59700</name>
</gene>
<organism evidence="2 3">
    <name type="scientific">Micromonospora qiuiae</name>
    <dbReference type="NCBI Taxonomy" id="502268"/>
    <lineage>
        <taxon>Bacteria</taxon>
        <taxon>Bacillati</taxon>
        <taxon>Actinomycetota</taxon>
        <taxon>Actinomycetes</taxon>
        <taxon>Micromonosporales</taxon>
        <taxon>Micromonosporaceae</taxon>
        <taxon>Micromonospora</taxon>
    </lineage>
</organism>
<proteinExistence type="predicted"/>
<name>A0ABQ4JJM7_9ACTN</name>
<evidence type="ECO:0000256" key="1">
    <source>
        <dbReference type="SAM" id="MobiDB-lite"/>
    </source>
</evidence>
<comment type="caution">
    <text evidence="2">The sequence shown here is derived from an EMBL/GenBank/DDBJ whole genome shotgun (WGS) entry which is preliminary data.</text>
</comment>
<accession>A0ABQ4JJM7</accession>
<evidence type="ECO:0000313" key="3">
    <source>
        <dbReference type="Proteomes" id="UP000653076"/>
    </source>
</evidence>